<evidence type="ECO:0000313" key="3">
    <source>
        <dbReference type="Proteomes" id="UP000184050"/>
    </source>
</evidence>
<accession>A0A1M6BGE5</accession>
<dbReference type="PANTHER" id="PTHR47619">
    <property type="entry name" value="METALLO-HYDROLASE YYCJ-RELATED"/>
    <property type="match status" value="1"/>
</dbReference>
<dbReference type="InterPro" id="IPR052533">
    <property type="entry name" value="WalJ/YycJ-like"/>
</dbReference>
<dbReference type="InterPro" id="IPR036866">
    <property type="entry name" value="RibonucZ/Hydroxyglut_hydro"/>
</dbReference>
<feature type="domain" description="Metallo-beta-lactamase" evidence="1">
    <location>
        <begin position="12"/>
        <end position="180"/>
    </location>
</feature>
<reference evidence="2 3" key="1">
    <citation type="submission" date="2016-11" db="EMBL/GenBank/DDBJ databases">
        <authorList>
            <person name="Jaros S."/>
            <person name="Januszkiewicz K."/>
            <person name="Wedrychowicz H."/>
        </authorList>
    </citation>
    <scope>NUCLEOTIDE SEQUENCE [LARGE SCALE GENOMIC DNA]</scope>
    <source>
        <strain evidence="2 3">DSM 27063</strain>
    </source>
</reference>
<organism evidence="2 3">
    <name type="scientific">Tangfeifania diversioriginum</name>
    <dbReference type="NCBI Taxonomy" id="1168035"/>
    <lineage>
        <taxon>Bacteria</taxon>
        <taxon>Pseudomonadati</taxon>
        <taxon>Bacteroidota</taxon>
        <taxon>Bacteroidia</taxon>
        <taxon>Marinilabiliales</taxon>
        <taxon>Prolixibacteraceae</taxon>
        <taxon>Tangfeifania</taxon>
    </lineage>
</organism>
<dbReference type="SUPFAM" id="SSF56281">
    <property type="entry name" value="Metallo-hydrolase/oxidoreductase"/>
    <property type="match status" value="1"/>
</dbReference>
<dbReference type="OrthoDB" id="9781189at2"/>
<sequence length="252" mass="27988">MLDICAIASGSNGNCYYIGNEKDAILIDAGISCKQILLRMESKGLNPKKLKAVIISHEHSDHMRGARVLAKRLNIPVWMTAKTYYATYKNMQPAYPQFFAPGSELKIGKFTIHPFLKNHDAAEPCSFRVEYSGKNIGVFTDIGEPCENVISHLGQCDVLFLETNYDEQMLTNGPYPFFLKQRISSSVGHLSNIQAVGLLETHGGANLKCVFLSHLSAENNTPELALSSFEKLGTKYDIRLTSRHEAGEVFVI</sequence>
<dbReference type="AlphaFoldDB" id="A0A1M6BGE5"/>
<gene>
    <name evidence="2" type="ORF">SAMN05444280_102213</name>
</gene>
<keyword evidence="3" id="KW-1185">Reference proteome</keyword>
<dbReference type="SMART" id="SM00849">
    <property type="entry name" value="Lactamase_B"/>
    <property type="match status" value="1"/>
</dbReference>
<dbReference type="PANTHER" id="PTHR47619:SF1">
    <property type="entry name" value="EXODEOXYRIBONUCLEASE WALJ"/>
    <property type="match status" value="1"/>
</dbReference>
<dbReference type="Pfam" id="PF00753">
    <property type="entry name" value="Lactamase_B"/>
    <property type="match status" value="1"/>
</dbReference>
<evidence type="ECO:0000313" key="2">
    <source>
        <dbReference type="EMBL" id="SHI47779.1"/>
    </source>
</evidence>
<dbReference type="InterPro" id="IPR001279">
    <property type="entry name" value="Metallo-B-lactamas"/>
</dbReference>
<dbReference type="RefSeq" id="WP_073164930.1">
    <property type="nucleotide sequence ID" value="NZ_FQZE01000002.1"/>
</dbReference>
<dbReference type="Proteomes" id="UP000184050">
    <property type="component" value="Unassembled WGS sequence"/>
</dbReference>
<proteinExistence type="predicted"/>
<protein>
    <submittedName>
        <fullName evidence="2">Phosphoribosyl 1,2-cyclic phosphodiesterase</fullName>
    </submittedName>
</protein>
<dbReference type="Gene3D" id="3.60.15.10">
    <property type="entry name" value="Ribonuclease Z/Hydroxyacylglutathione hydrolase-like"/>
    <property type="match status" value="1"/>
</dbReference>
<evidence type="ECO:0000259" key="1">
    <source>
        <dbReference type="SMART" id="SM00849"/>
    </source>
</evidence>
<dbReference type="STRING" id="1168035.SAMN05444280_102213"/>
<dbReference type="EMBL" id="FQZE01000002">
    <property type="protein sequence ID" value="SHI47779.1"/>
    <property type="molecule type" value="Genomic_DNA"/>
</dbReference>
<name>A0A1M6BGE5_9BACT</name>